<feature type="DNA-binding region" description="H-T-H motif" evidence="2">
    <location>
        <begin position="221"/>
        <end position="240"/>
    </location>
</feature>
<feature type="domain" description="HTH tetR-type" evidence="3">
    <location>
        <begin position="1"/>
        <end position="54"/>
    </location>
</feature>
<dbReference type="InterPro" id="IPR009057">
    <property type="entry name" value="Homeodomain-like_sf"/>
</dbReference>
<dbReference type="InterPro" id="IPR023772">
    <property type="entry name" value="DNA-bd_HTH_TetR-type_CS"/>
</dbReference>
<dbReference type="InterPro" id="IPR001647">
    <property type="entry name" value="HTH_TetR"/>
</dbReference>
<dbReference type="SUPFAM" id="SSF46689">
    <property type="entry name" value="Homeodomain-like"/>
    <property type="match status" value="2"/>
</dbReference>
<proteinExistence type="predicted"/>
<sequence>MRAASEAFARHGYHGTSMSDIAAAVGITSTALYRHFRSKQQLLGHCLLDGLDVTVARLDNAHRADPSGGSVLTELVRVALELRGLPRLWQLEFRNLRPTDRMGVLARAVRLTCYLRTAIRARRPDLTPADVELLSWCVLSVAVSPSYHRVELPGPLFAEVLDKAVAATIDVRLPTGVASERRAVRAAWVTGDIEFDRGVRPERLIVAAARLFNTRGYAAVSIEDIGAAVGVSGPALYHHFAGKAELLNQIIDRNDQWIRLYMSRALTEGDDPRQSLLLLLSYFARFAVEQPDLMGTTVSEVAHLPRDLAERYRQAHRDGVIRWARMLQTVRPELSLPTARVSIQAVTTVVIDAARNPRLSRRGDIVEALVAVGDAIAFSGATRS</sequence>
<dbReference type="Gene3D" id="1.10.10.60">
    <property type="entry name" value="Homeodomain-like"/>
    <property type="match status" value="2"/>
</dbReference>
<feature type="domain" description="HTH tetR-type" evidence="3">
    <location>
        <begin position="198"/>
        <end position="258"/>
    </location>
</feature>
<dbReference type="PRINTS" id="PR00455">
    <property type="entry name" value="HTHTETR"/>
</dbReference>
<evidence type="ECO:0000313" key="5">
    <source>
        <dbReference type="Proteomes" id="UP001432062"/>
    </source>
</evidence>
<dbReference type="Gene3D" id="1.10.357.10">
    <property type="entry name" value="Tetracycline Repressor, domain 2"/>
    <property type="match status" value="2"/>
</dbReference>
<evidence type="ECO:0000256" key="2">
    <source>
        <dbReference type="PROSITE-ProRule" id="PRU00335"/>
    </source>
</evidence>
<dbReference type="EMBL" id="CP109441">
    <property type="protein sequence ID" value="WUV49644.1"/>
    <property type="molecule type" value="Genomic_DNA"/>
</dbReference>
<dbReference type="Pfam" id="PF00440">
    <property type="entry name" value="TetR_N"/>
    <property type="match status" value="2"/>
</dbReference>
<dbReference type="RefSeq" id="WP_329414223.1">
    <property type="nucleotide sequence ID" value="NZ_CP109441.1"/>
</dbReference>
<keyword evidence="5" id="KW-1185">Reference proteome</keyword>
<dbReference type="InterPro" id="IPR050109">
    <property type="entry name" value="HTH-type_TetR-like_transc_reg"/>
</dbReference>
<reference evidence="4" key="1">
    <citation type="submission" date="2022-10" db="EMBL/GenBank/DDBJ databases">
        <title>The complete genomes of actinobacterial strains from the NBC collection.</title>
        <authorList>
            <person name="Joergensen T.S."/>
            <person name="Alvarez Arevalo M."/>
            <person name="Sterndorff E.B."/>
            <person name="Faurdal D."/>
            <person name="Vuksanovic O."/>
            <person name="Mourched A.-S."/>
            <person name="Charusanti P."/>
            <person name="Shaw S."/>
            <person name="Blin K."/>
            <person name="Weber T."/>
        </authorList>
    </citation>
    <scope>NUCLEOTIDE SEQUENCE</scope>
    <source>
        <strain evidence="4">NBC_01482</strain>
    </source>
</reference>
<evidence type="ECO:0000313" key="4">
    <source>
        <dbReference type="EMBL" id="WUV49644.1"/>
    </source>
</evidence>
<organism evidence="4 5">
    <name type="scientific">Nocardia vinacea</name>
    <dbReference type="NCBI Taxonomy" id="96468"/>
    <lineage>
        <taxon>Bacteria</taxon>
        <taxon>Bacillati</taxon>
        <taxon>Actinomycetota</taxon>
        <taxon>Actinomycetes</taxon>
        <taxon>Mycobacteriales</taxon>
        <taxon>Nocardiaceae</taxon>
        <taxon>Nocardia</taxon>
    </lineage>
</organism>
<dbReference type="PANTHER" id="PTHR30055">
    <property type="entry name" value="HTH-TYPE TRANSCRIPTIONAL REGULATOR RUTR"/>
    <property type="match status" value="1"/>
</dbReference>
<evidence type="ECO:0000256" key="1">
    <source>
        <dbReference type="ARBA" id="ARBA00023125"/>
    </source>
</evidence>
<evidence type="ECO:0000259" key="3">
    <source>
        <dbReference type="PROSITE" id="PS50977"/>
    </source>
</evidence>
<feature type="DNA-binding region" description="H-T-H motif" evidence="2">
    <location>
        <begin position="17"/>
        <end position="36"/>
    </location>
</feature>
<dbReference type="PANTHER" id="PTHR30055:SF237">
    <property type="entry name" value="TRANSCRIPTIONAL REPRESSOR MCE3R"/>
    <property type="match status" value="1"/>
</dbReference>
<gene>
    <name evidence="4" type="ORF">OG563_16430</name>
</gene>
<dbReference type="Proteomes" id="UP001432062">
    <property type="component" value="Chromosome"/>
</dbReference>
<protein>
    <submittedName>
        <fullName evidence="4">TetR family transcriptional regulator</fullName>
    </submittedName>
</protein>
<dbReference type="PROSITE" id="PS01081">
    <property type="entry name" value="HTH_TETR_1"/>
    <property type="match status" value="2"/>
</dbReference>
<keyword evidence="1 2" id="KW-0238">DNA-binding</keyword>
<name>A0ABZ1Z297_9NOCA</name>
<accession>A0ABZ1Z297</accession>
<dbReference type="PROSITE" id="PS50977">
    <property type="entry name" value="HTH_TETR_2"/>
    <property type="match status" value="2"/>
</dbReference>